<dbReference type="Proteomes" id="UP001589753">
    <property type="component" value="Unassembled WGS sequence"/>
</dbReference>
<gene>
    <name evidence="1" type="ORF">ACFFUA_08305</name>
</gene>
<sequence length="289" mass="30184">MSATADSETFVVGLRARLAGGPPVPEALWQLTGVLHEQLPPGARETWAHRIHRALATGARAAGLRAVHVWQAGTVLPLLARTAPDGPAGSLAAPADLHRAALDARVAEETWRTALRPVLLRKYHDAYDRAGAYTEAHDDARDYALANGHSHADADAYGHRYAELSTDANADAFAEAHARAVGDALARAYAADDWQAYAATFPGAQLRAVVRAAAAPACGEDGADLPGRGLRGRRRRLVPSVTGLTVVTVVTGKVRADDHGVRSAAGAGLGRQGTPGLLRVAVPGAGRSR</sequence>
<organism evidence="1 2">
    <name type="scientific">Streptomyces heliomycini</name>
    <dbReference type="NCBI Taxonomy" id="284032"/>
    <lineage>
        <taxon>Bacteria</taxon>
        <taxon>Bacillati</taxon>
        <taxon>Actinomycetota</taxon>
        <taxon>Actinomycetes</taxon>
        <taxon>Kitasatosporales</taxon>
        <taxon>Streptomycetaceae</taxon>
        <taxon>Streptomyces</taxon>
    </lineage>
</organism>
<comment type="caution">
    <text evidence="1">The sequence shown here is derived from an EMBL/GenBank/DDBJ whole genome shotgun (WGS) entry which is preliminary data.</text>
</comment>
<dbReference type="RefSeq" id="WP_053636349.1">
    <property type="nucleotide sequence ID" value="NZ_JBHMDI010000014.1"/>
</dbReference>
<dbReference type="EMBL" id="JBHMDI010000014">
    <property type="protein sequence ID" value="MFB9347463.1"/>
    <property type="molecule type" value="Genomic_DNA"/>
</dbReference>
<evidence type="ECO:0000313" key="1">
    <source>
        <dbReference type="EMBL" id="MFB9347463.1"/>
    </source>
</evidence>
<protein>
    <submittedName>
        <fullName evidence="1">Uncharacterized protein</fullName>
    </submittedName>
</protein>
<proteinExistence type="predicted"/>
<evidence type="ECO:0000313" key="2">
    <source>
        <dbReference type="Proteomes" id="UP001589753"/>
    </source>
</evidence>
<accession>A0ABV5L5L6</accession>
<name>A0ABV5L5L6_9ACTN</name>
<reference evidence="1 2" key="1">
    <citation type="submission" date="2024-09" db="EMBL/GenBank/DDBJ databases">
        <authorList>
            <person name="Sun Q."/>
            <person name="Mori K."/>
        </authorList>
    </citation>
    <scope>NUCLEOTIDE SEQUENCE [LARGE SCALE GENOMIC DNA]</scope>
    <source>
        <strain evidence="1 2">JCM 9767</strain>
    </source>
</reference>
<keyword evidence="2" id="KW-1185">Reference proteome</keyword>